<evidence type="ECO:0000313" key="4">
    <source>
        <dbReference type="Proteomes" id="UP001156856"/>
    </source>
</evidence>
<protein>
    <recommendedName>
        <fullName evidence="2">Glutamine amidotransferase domain-containing protein</fullName>
    </recommendedName>
</protein>
<dbReference type="PANTHER" id="PTHR42695:SF5">
    <property type="entry name" value="GLUTAMINE AMIDOTRANSFERASE YLR126C-RELATED"/>
    <property type="match status" value="1"/>
</dbReference>
<gene>
    <name evidence="3" type="ORF">GCM10007888_09020</name>
</gene>
<dbReference type="Pfam" id="PF00117">
    <property type="entry name" value="GATase"/>
    <property type="match status" value="1"/>
</dbReference>
<dbReference type="EMBL" id="BSPK01000014">
    <property type="protein sequence ID" value="GLS62521.1"/>
    <property type="molecule type" value="Genomic_DNA"/>
</dbReference>
<keyword evidence="4" id="KW-1185">Reference proteome</keyword>
<evidence type="ECO:0000259" key="2">
    <source>
        <dbReference type="Pfam" id="PF00117"/>
    </source>
</evidence>
<dbReference type="InterPro" id="IPR017926">
    <property type="entry name" value="GATASE"/>
</dbReference>
<evidence type="ECO:0000313" key="3">
    <source>
        <dbReference type="EMBL" id="GLS62521.1"/>
    </source>
</evidence>
<accession>A0ABQ6DEI0</accession>
<dbReference type="SUPFAM" id="SSF52317">
    <property type="entry name" value="Class I glutamine amidotransferase-like"/>
    <property type="match status" value="1"/>
</dbReference>
<proteinExistence type="predicted"/>
<dbReference type="InterPro" id="IPR029062">
    <property type="entry name" value="Class_I_gatase-like"/>
</dbReference>
<evidence type="ECO:0000256" key="1">
    <source>
        <dbReference type="SAM" id="MobiDB-lite"/>
    </source>
</evidence>
<dbReference type="RefSeq" id="WP_147028872.1">
    <property type="nucleotide sequence ID" value="NZ_BJZU01000152.1"/>
</dbReference>
<feature type="compositionally biased region" description="Basic and acidic residues" evidence="1">
    <location>
        <begin position="12"/>
        <end position="22"/>
    </location>
</feature>
<feature type="domain" description="Glutamine amidotransferase" evidence="2">
    <location>
        <begin position="61"/>
        <end position="210"/>
    </location>
</feature>
<comment type="caution">
    <text evidence="3">The sequence shown here is derived from an EMBL/GenBank/DDBJ whole genome shotgun (WGS) entry which is preliminary data.</text>
</comment>
<dbReference type="Proteomes" id="UP001156856">
    <property type="component" value="Unassembled WGS sequence"/>
</dbReference>
<reference evidence="4" key="1">
    <citation type="journal article" date="2019" name="Int. J. Syst. Evol. Microbiol.">
        <title>The Global Catalogue of Microorganisms (GCM) 10K type strain sequencing project: providing services to taxonomists for standard genome sequencing and annotation.</title>
        <authorList>
            <consortium name="The Broad Institute Genomics Platform"/>
            <consortium name="The Broad Institute Genome Sequencing Center for Infectious Disease"/>
            <person name="Wu L."/>
            <person name="Ma J."/>
        </authorList>
    </citation>
    <scope>NUCLEOTIDE SEQUENCE [LARGE SCALE GENOMIC DNA]</scope>
    <source>
        <strain evidence="4">NBRC 107715</strain>
    </source>
</reference>
<dbReference type="Gene3D" id="3.40.50.880">
    <property type="match status" value="1"/>
</dbReference>
<dbReference type="PANTHER" id="PTHR42695">
    <property type="entry name" value="GLUTAMINE AMIDOTRANSFERASE YLR126C-RELATED"/>
    <property type="match status" value="1"/>
</dbReference>
<sequence length="284" mass="30611">MLRFLVAESEPPEARESRRESVGRSSGETYLDTLLSLAPGARCDRIKPADAGAGLPAGASLAGYDGVFLTGSPLHLYKETPKTRRTVEFMRAVFASGIPSFGSCAGLQVATVAAGGTVRPNVRGYEAGFARRITLTEHGRSHPLLAGRPAAYDAPAVHTDEVETLPEGALLLAGNRVTAVQAAEIRFDAGVFWGVQYHPELGLDEVAGALLRQTDSLLDAGLARSQGEVEAYADQVDALHREPRRRDLAWRLGLDEQVTNAAKRLTELRNFIEALGRERGARQR</sequence>
<dbReference type="PROSITE" id="PS51273">
    <property type="entry name" value="GATASE_TYPE_1"/>
    <property type="match status" value="1"/>
</dbReference>
<name>A0ABQ6DEI0_9HYPH</name>
<feature type="region of interest" description="Disordered" evidence="1">
    <location>
        <begin position="7"/>
        <end position="26"/>
    </location>
</feature>
<dbReference type="InterPro" id="IPR044992">
    <property type="entry name" value="ChyE-like"/>
</dbReference>
<dbReference type="CDD" id="cd01741">
    <property type="entry name" value="GATase1_1"/>
    <property type="match status" value="1"/>
</dbReference>
<organism evidence="3 4">
    <name type="scientific">Methylobacterium oxalidis</name>
    <dbReference type="NCBI Taxonomy" id="944322"/>
    <lineage>
        <taxon>Bacteria</taxon>
        <taxon>Pseudomonadati</taxon>
        <taxon>Pseudomonadota</taxon>
        <taxon>Alphaproteobacteria</taxon>
        <taxon>Hyphomicrobiales</taxon>
        <taxon>Methylobacteriaceae</taxon>
        <taxon>Methylobacterium</taxon>
    </lineage>
</organism>